<feature type="transmembrane region" description="Helical" evidence="1">
    <location>
        <begin position="581"/>
        <end position="604"/>
    </location>
</feature>
<gene>
    <name evidence="3" type="ORF">BKA59DRAFT_312381</name>
</gene>
<dbReference type="OrthoDB" id="5416609at2759"/>
<name>A0A8K0W580_9HYPO</name>
<keyword evidence="1" id="KW-0472">Membrane</keyword>
<organism evidence="3 4">
    <name type="scientific">Fusarium tricinctum</name>
    <dbReference type="NCBI Taxonomy" id="61284"/>
    <lineage>
        <taxon>Eukaryota</taxon>
        <taxon>Fungi</taxon>
        <taxon>Dikarya</taxon>
        <taxon>Ascomycota</taxon>
        <taxon>Pezizomycotina</taxon>
        <taxon>Sordariomycetes</taxon>
        <taxon>Hypocreomycetidae</taxon>
        <taxon>Hypocreales</taxon>
        <taxon>Nectriaceae</taxon>
        <taxon>Fusarium</taxon>
        <taxon>Fusarium tricinctum species complex</taxon>
    </lineage>
</organism>
<evidence type="ECO:0000313" key="3">
    <source>
        <dbReference type="EMBL" id="KAH7232754.1"/>
    </source>
</evidence>
<feature type="transmembrane region" description="Helical" evidence="1">
    <location>
        <begin position="611"/>
        <end position="636"/>
    </location>
</feature>
<keyword evidence="4" id="KW-1185">Reference proteome</keyword>
<dbReference type="EMBL" id="JAGPXF010000008">
    <property type="protein sequence ID" value="KAH7232754.1"/>
    <property type="molecule type" value="Genomic_DNA"/>
</dbReference>
<keyword evidence="1" id="KW-0812">Transmembrane</keyword>
<protein>
    <submittedName>
        <fullName evidence="3">Heterokaryon incompatibility protein-domain-containing protein</fullName>
    </submittedName>
</protein>
<evidence type="ECO:0000259" key="2">
    <source>
        <dbReference type="Pfam" id="PF06985"/>
    </source>
</evidence>
<reference evidence="3" key="1">
    <citation type="journal article" date="2021" name="Nat. Commun.">
        <title>Genetic determinants of endophytism in the Arabidopsis root mycobiome.</title>
        <authorList>
            <person name="Mesny F."/>
            <person name="Miyauchi S."/>
            <person name="Thiergart T."/>
            <person name="Pickel B."/>
            <person name="Atanasova L."/>
            <person name="Karlsson M."/>
            <person name="Huettel B."/>
            <person name="Barry K.W."/>
            <person name="Haridas S."/>
            <person name="Chen C."/>
            <person name="Bauer D."/>
            <person name="Andreopoulos W."/>
            <person name="Pangilinan J."/>
            <person name="LaButti K."/>
            <person name="Riley R."/>
            <person name="Lipzen A."/>
            <person name="Clum A."/>
            <person name="Drula E."/>
            <person name="Henrissat B."/>
            <person name="Kohler A."/>
            <person name="Grigoriev I.V."/>
            <person name="Martin F.M."/>
            <person name="Hacquard S."/>
        </authorList>
    </citation>
    <scope>NUCLEOTIDE SEQUENCE</scope>
    <source>
        <strain evidence="3">MPI-SDFR-AT-0068</strain>
    </source>
</reference>
<dbReference type="InterPro" id="IPR010730">
    <property type="entry name" value="HET"/>
</dbReference>
<dbReference type="InterPro" id="IPR052895">
    <property type="entry name" value="HetReg/Transcr_Mod"/>
</dbReference>
<dbReference type="Pfam" id="PF06985">
    <property type="entry name" value="HET"/>
    <property type="match status" value="1"/>
</dbReference>
<sequence>MELGPVRDVGVTMNRAAKDHLYDQESLKLGKDDIRVLILLPGRRDCPADSIACRLERRLLPRRDSSQRRLVIENGVLGHTSLQCPFYTALSYVWGTTTKPKLIHCNSIPFYVTQNLYSALIHLRDKSRPIVLWIDAICINQRDNNEKGVQVQRMGDIYRQAARTIAWLGKGTILSHLAFESCRALAEERRRTLIQSDEAAVHTEGIMATTRSLLQHLIEIVRLGRLWRLGTMMILLRRPYFTRVWIIQEIALSPLLDLACGDEMIPFVDFSRAAIDMLASQLGGRKAAHLAHLMAVRSLLSSMVNRGLSDLPSLASVFGLLAQDKLWIEKNILTLLTLFRDSVATLDVDKVYSLIGLGEEIERGSTYGIQVLYEATEEAYVRVARRILAHQNSLRLFGAITHQLPLGGFDLLKDRIGAYLGRGDSREIFILPTWVPDWRNKGSVAMPISLPSGDRFRTTRGVPYSFAALNHSATPYLREIKLSGHMLFHNGAPVTISSLGSACETEKVQSTMRFRLKVALTLSSSYRLETIRAWSKVFDNRALEFHDEFIYTITCGRGDMLNDGSPLLATAIFGHSQRSCFLSLSALLQAIYVYLALRMLYLVYRPGAKQLWFVCLNWAVLLTTLFFISSVFYRIWPNLSMGNPLAQLMAERLYAIESRRLARLSSGCLALVPKASQDGDVVALCRGGEVPLLLRKRGEYFEMVGECYVHKAMDGSRFQEDKCHVISLV</sequence>
<comment type="caution">
    <text evidence="3">The sequence shown here is derived from an EMBL/GenBank/DDBJ whole genome shotgun (WGS) entry which is preliminary data.</text>
</comment>
<dbReference type="PANTHER" id="PTHR24148:SF64">
    <property type="entry name" value="HETEROKARYON INCOMPATIBILITY DOMAIN-CONTAINING PROTEIN"/>
    <property type="match status" value="1"/>
</dbReference>
<keyword evidence="1" id="KW-1133">Transmembrane helix</keyword>
<evidence type="ECO:0000256" key="1">
    <source>
        <dbReference type="SAM" id="Phobius"/>
    </source>
</evidence>
<dbReference type="Proteomes" id="UP000813427">
    <property type="component" value="Unassembled WGS sequence"/>
</dbReference>
<proteinExistence type="predicted"/>
<dbReference type="AlphaFoldDB" id="A0A8K0W580"/>
<dbReference type="PANTHER" id="PTHR24148">
    <property type="entry name" value="ANKYRIN REPEAT DOMAIN-CONTAINING PROTEIN 39 HOMOLOG-RELATED"/>
    <property type="match status" value="1"/>
</dbReference>
<accession>A0A8K0W580</accession>
<feature type="domain" description="Heterokaryon incompatibility" evidence="2">
    <location>
        <begin position="87"/>
        <end position="249"/>
    </location>
</feature>
<evidence type="ECO:0000313" key="4">
    <source>
        <dbReference type="Proteomes" id="UP000813427"/>
    </source>
</evidence>